<proteinExistence type="predicted"/>
<dbReference type="EMBL" id="JASJEU010000020">
    <property type="protein sequence ID" value="MDJ1651249.1"/>
    <property type="molecule type" value="Genomic_DNA"/>
</dbReference>
<evidence type="ECO:0000256" key="1">
    <source>
        <dbReference type="SAM" id="Phobius"/>
    </source>
</evidence>
<feature type="transmembrane region" description="Helical" evidence="1">
    <location>
        <begin position="44"/>
        <end position="62"/>
    </location>
</feature>
<feature type="transmembrane region" description="Helical" evidence="1">
    <location>
        <begin position="68"/>
        <end position="91"/>
    </location>
</feature>
<dbReference type="InterPro" id="IPR052712">
    <property type="entry name" value="Acid_resist_chaperone_HdeD"/>
</dbReference>
<keyword evidence="3" id="KW-1185">Reference proteome</keyword>
<name>A0ABT7DNX9_9ACTN</name>
<dbReference type="Pfam" id="PF03729">
    <property type="entry name" value="DUF308"/>
    <property type="match status" value="1"/>
</dbReference>
<sequence>MGGNHDVAARAVVGLSAFGLLTPHSAASRLKEREAVDTTKKHDWGLIVAGVLLALCALFFLVAPGLTLVTITAIAGAGFLVSGVFDIINYVRFRKVMNLSGWAVAYAVLDIVIGLMLLIHPLAFAGVIPWVIGAFFLVFGVFEIVGAFRIRKSVGSLWGWMLFSGIVSALCGVTFFLVPTTFVLFLALFVVMRAASLVVYGWNAGKAMTL</sequence>
<dbReference type="Proteomes" id="UP001232750">
    <property type="component" value="Unassembled WGS sequence"/>
</dbReference>
<dbReference type="PANTHER" id="PTHR34989">
    <property type="entry name" value="PROTEIN HDED"/>
    <property type="match status" value="1"/>
</dbReference>
<comment type="caution">
    <text evidence="2">The sequence shown here is derived from an EMBL/GenBank/DDBJ whole genome shotgun (WGS) entry which is preliminary data.</text>
</comment>
<feature type="transmembrane region" description="Helical" evidence="1">
    <location>
        <begin position="130"/>
        <end position="150"/>
    </location>
</feature>
<keyword evidence="1" id="KW-0472">Membrane</keyword>
<dbReference type="InterPro" id="IPR005325">
    <property type="entry name" value="DUF308_memb"/>
</dbReference>
<accession>A0ABT7DNX9</accession>
<feature type="transmembrane region" description="Helical" evidence="1">
    <location>
        <begin position="182"/>
        <end position="202"/>
    </location>
</feature>
<feature type="transmembrane region" description="Helical" evidence="1">
    <location>
        <begin position="157"/>
        <end position="176"/>
    </location>
</feature>
<evidence type="ECO:0000313" key="2">
    <source>
        <dbReference type="EMBL" id="MDJ1651249.1"/>
    </source>
</evidence>
<evidence type="ECO:0000313" key="3">
    <source>
        <dbReference type="Proteomes" id="UP001232750"/>
    </source>
</evidence>
<reference evidence="2 3" key="1">
    <citation type="submission" date="2023-05" db="EMBL/GenBank/DDBJ databases">
        <title>Gordonibacter KGMB12511T sp. nov., isolated from faeces of healthy Korean.</title>
        <authorList>
            <person name="Kim H.S."/>
            <person name="Kim J.-S."/>
            <person name="Suh M.K."/>
            <person name="Eom M.K."/>
            <person name="Do H.E."/>
            <person name="Lee J.-S."/>
        </authorList>
    </citation>
    <scope>NUCLEOTIDE SEQUENCE [LARGE SCALE GENOMIC DNA]</scope>
    <source>
        <strain evidence="2 3">KGMB12511</strain>
    </source>
</reference>
<protein>
    <submittedName>
        <fullName evidence="2">DUF308 domain-containing protein</fullName>
    </submittedName>
</protein>
<organism evidence="2 3">
    <name type="scientific">Gordonibacter faecis</name>
    <dbReference type="NCBI Taxonomy" id="3047475"/>
    <lineage>
        <taxon>Bacteria</taxon>
        <taxon>Bacillati</taxon>
        <taxon>Actinomycetota</taxon>
        <taxon>Coriobacteriia</taxon>
        <taxon>Eggerthellales</taxon>
        <taxon>Eggerthellaceae</taxon>
        <taxon>Gordonibacter</taxon>
    </lineage>
</organism>
<dbReference type="RefSeq" id="WP_283832594.1">
    <property type="nucleotide sequence ID" value="NZ_JASJEU010000020.1"/>
</dbReference>
<keyword evidence="1" id="KW-0812">Transmembrane</keyword>
<gene>
    <name evidence="2" type="ORF">QNJ86_10595</name>
</gene>
<dbReference type="PANTHER" id="PTHR34989:SF1">
    <property type="entry name" value="PROTEIN HDED"/>
    <property type="match status" value="1"/>
</dbReference>
<keyword evidence="1" id="KW-1133">Transmembrane helix</keyword>
<feature type="transmembrane region" description="Helical" evidence="1">
    <location>
        <begin position="103"/>
        <end position="124"/>
    </location>
</feature>